<dbReference type="GO" id="GO:0005802">
    <property type="term" value="C:trans-Golgi network"/>
    <property type="evidence" value="ECO:0007669"/>
    <property type="project" value="UniProtKB-ARBA"/>
</dbReference>
<dbReference type="Pfam" id="PF01465">
    <property type="entry name" value="GRIP"/>
    <property type="match status" value="1"/>
</dbReference>
<reference evidence="16" key="2">
    <citation type="submission" date="2025-09" db="UniProtKB">
        <authorList>
            <consortium name="Ensembl"/>
        </authorList>
    </citation>
    <scope>IDENTIFICATION</scope>
</reference>
<evidence type="ECO:0000256" key="13">
    <source>
        <dbReference type="ARBA" id="ARBA00093537"/>
    </source>
</evidence>
<evidence type="ECO:0000256" key="3">
    <source>
        <dbReference type="ARBA" id="ARBA00004395"/>
    </source>
</evidence>
<comment type="function">
    <text evidence="12">Involved in vesicular trafficking at the Golgi apparatus level. Involved in endosome-to-Golgi trafficking. Mechanistically, captures transport vesicles arriving from endosomes via the protein TBC1D23. Recognized vesicles are then tethered to the trans-Golgi before subsequent SNARE engagement and vesicle fusion. Selectively regulates E-cadherin transport from the trans-Golgi network in tubulovesicular carriers.</text>
</comment>
<evidence type="ECO:0000256" key="14">
    <source>
        <dbReference type="SAM" id="Coils"/>
    </source>
</evidence>
<keyword evidence="17" id="KW-1185">Reference proteome</keyword>
<keyword evidence="8" id="KW-0472">Membrane</keyword>
<evidence type="ECO:0000256" key="2">
    <source>
        <dbReference type="ARBA" id="ARBA00004218"/>
    </source>
</evidence>
<dbReference type="Gene3D" id="6.10.140.910">
    <property type="match status" value="1"/>
</dbReference>
<dbReference type="PANTHER" id="PTHR23157:SF24">
    <property type="entry name" value="GOLGIN SUBFAMILY A MEMBER 1"/>
    <property type="match status" value="1"/>
</dbReference>
<dbReference type="InterPro" id="IPR000237">
    <property type="entry name" value="GRIP_dom"/>
</dbReference>
<feature type="coiled-coil region" evidence="14">
    <location>
        <begin position="482"/>
        <end position="551"/>
    </location>
</feature>
<evidence type="ECO:0000256" key="10">
    <source>
        <dbReference type="ARBA" id="ARBA00070165"/>
    </source>
</evidence>
<dbReference type="FunFam" id="1.10.220.60:FF:000002">
    <property type="entry name" value="Golgin subfamily A member 1"/>
    <property type="match status" value="1"/>
</dbReference>
<dbReference type="PANTHER" id="PTHR23157">
    <property type="entry name" value="GRIP AND COILED-COIL DOMAIN-CONTAINING PROTEIN 1"/>
    <property type="match status" value="1"/>
</dbReference>
<evidence type="ECO:0000256" key="5">
    <source>
        <dbReference type="ARBA" id="ARBA00022765"/>
    </source>
</evidence>
<feature type="coiled-coil region" evidence="14">
    <location>
        <begin position="64"/>
        <end position="98"/>
    </location>
</feature>
<feature type="coiled-coil region" evidence="14">
    <location>
        <begin position="578"/>
        <end position="612"/>
    </location>
</feature>
<feature type="coiled-coil region" evidence="14">
    <location>
        <begin position="244"/>
        <end position="302"/>
    </location>
</feature>
<dbReference type="GO" id="GO:0000139">
    <property type="term" value="C:Golgi membrane"/>
    <property type="evidence" value="ECO:0007669"/>
    <property type="project" value="UniProtKB-SubCell"/>
</dbReference>
<evidence type="ECO:0000256" key="9">
    <source>
        <dbReference type="ARBA" id="ARBA00023329"/>
    </source>
</evidence>
<evidence type="ECO:0000256" key="1">
    <source>
        <dbReference type="ARBA" id="ARBA00004198"/>
    </source>
</evidence>
<keyword evidence="9" id="KW-0968">Cytoplasmic vesicle</keyword>
<feature type="coiled-coil region" evidence="14">
    <location>
        <begin position="383"/>
        <end position="445"/>
    </location>
</feature>
<keyword evidence="5" id="KW-0013">ADP-ribosylation</keyword>
<keyword evidence="4" id="KW-0597">Phosphoprotein</keyword>
<organism evidence="16 17">
    <name type="scientific">Xiphophorus couchianus</name>
    <name type="common">Monterrey platyfish</name>
    <dbReference type="NCBI Taxonomy" id="32473"/>
    <lineage>
        <taxon>Eukaryota</taxon>
        <taxon>Metazoa</taxon>
        <taxon>Chordata</taxon>
        <taxon>Craniata</taxon>
        <taxon>Vertebrata</taxon>
        <taxon>Euteleostomi</taxon>
        <taxon>Actinopterygii</taxon>
        <taxon>Neopterygii</taxon>
        <taxon>Teleostei</taxon>
        <taxon>Neoteleostei</taxon>
        <taxon>Acanthomorphata</taxon>
        <taxon>Ovalentaria</taxon>
        <taxon>Atherinomorphae</taxon>
        <taxon>Cyprinodontiformes</taxon>
        <taxon>Poeciliidae</taxon>
        <taxon>Poeciliinae</taxon>
        <taxon>Xiphophorus</taxon>
    </lineage>
</organism>
<dbReference type="GeneTree" id="ENSGT00940000153772"/>
<keyword evidence="6" id="KW-0333">Golgi apparatus</keyword>
<evidence type="ECO:0000256" key="4">
    <source>
        <dbReference type="ARBA" id="ARBA00022553"/>
    </source>
</evidence>
<sequence length="740" mass="85136">RRNDQIRKLEAKLSDYAEQLRIMQKTKEKLEIALEKHQDSSIKKLQEQNECHQSSRAKMAEGMALALEKKDQEWMEKMADVENEKAALSVRLEEMMEQSLALFQKRDDLDELEGFQQQELAKVKHMVRTCEGCQHLFFKHSLRLNREVRIEKIFSLKTPLVHCGTSTCLYLCREELLLLREEADKKICELETRCQELQAVIQRVSEDFQTVSSERCDFCTEHCADPFIIFLFLSVPQHGAAVTEEEKARLLVELQRKASSLERRLQGNLSQDEHLQEFLQEKSDLELNLEETRAELLAVRTNHSDTVSSLEAQVSKMSGSISELQTLLRHKEDSSKAYRERTDAQVSCFSHSYLLVMQGEWSAEKAFLEQQLCLLEQQSVERASRLEENNSSLQTDKQSLLDRGSRVNVCCLFPQAELSSRLMVSTEIAKSLEETRRQKQELQTQVSDSNLFLVYMFAISVTLTYHVCCHVSSVCVGVCVRAAELQNRQDSLAELQEETERLHAQLQQAELDKTSQLTSLQGALQSQTQQLDSCQARISYLEVEVETLTEQLQSPEVCEEDQNSCVTVDDLDHIHRVNRELEQQLSDKNRTIKQLQQRLAELKRTLQKELKLKPEPEAEGKEKCLENRAEKQERVHLDPLLSAAPSPPTSNTTVTNTADLNDSREINFEYLKHVVLKFMSSREAEAYQLIRAVSVLLNFTQEEEDMLKQTLEYKMSWFGSKPSPKGIIRPSISGSSTHWS</sequence>
<dbReference type="GO" id="GO:0001669">
    <property type="term" value="C:acrosomal vesicle"/>
    <property type="evidence" value="ECO:0007669"/>
    <property type="project" value="UniProtKB-SubCell"/>
</dbReference>
<dbReference type="PROSITE" id="PS50913">
    <property type="entry name" value="GRIP"/>
    <property type="match status" value="1"/>
</dbReference>
<evidence type="ECO:0000259" key="15">
    <source>
        <dbReference type="PROSITE" id="PS50913"/>
    </source>
</evidence>
<dbReference type="Proteomes" id="UP000261380">
    <property type="component" value="Unplaced"/>
</dbReference>
<evidence type="ECO:0000256" key="6">
    <source>
        <dbReference type="ARBA" id="ARBA00023034"/>
    </source>
</evidence>
<keyword evidence="7 14" id="KW-0175">Coiled coil</keyword>
<accession>A0A3B5LKH2</accession>
<evidence type="ECO:0000256" key="8">
    <source>
        <dbReference type="ARBA" id="ARBA00023136"/>
    </source>
</evidence>
<dbReference type="STRING" id="32473.ENSXCOP00000011412"/>
<evidence type="ECO:0000256" key="12">
    <source>
        <dbReference type="ARBA" id="ARBA00093371"/>
    </source>
</evidence>
<reference evidence="16" key="1">
    <citation type="submission" date="2025-08" db="UniProtKB">
        <authorList>
            <consortium name="Ensembl"/>
        </authorList>
    </citation>
    <scope>IDENTIFICATION</scope>
</reference>
<feature type="coiled-coil region" evidence="14">
    <location>
        <begin position="6"/>
        <end position="40"/>
    </location>
</feature>
<evidence type="ECO:0000256" key="7">
    <source>
        <dbReference type="ARBA" id="ARBA00023054"/>
    </source>
</evidence>
<feature type="domain" description="GRIP" evidence="15">
    <location>
        <begin position="661"/>
        <end position="710"/>
    </location>
</feature>
<dbReference type="InterPro" id="IPR051952">
    <property type="entry name" value="Golgi-autophagy_related"/>
</dbReference>
<dbReference type="Gene3D" id="1.10.220.60">
    <property type="entry name" value="GRIP domain"/>
    <property type="match status" value="1"/>
</dbReference>
<dbReference type="Ensembl" id="ENSXCOT00000011544.1">
    <property type="protein sequence ID" value="ENSXCOP00000011412.1"/>
    <property type="gene ID" value="ENSXCOG00000008614.1"/>
</dbReference>
<protein>
    <recommendedName>
        <fullName evidence="10">Golgin subfamily A member 1</fullName>
    </recommendedName>
    <alternativeName>
        <fullName evidence="11">Golgin-97</fullName>
    </alternativeName>
</protein>
<evidence type="ECO:0000256" key="11">
    <source>
        <dbReference type="ARBA" id="ARBA00078935"/>
    </source>
</evidence>
<comment type="subunit">
    <text evidence="13">Interacts with RAB6A. Directly interacts with TBC1D23. Interacts with FAM91A1; this interaction may be mediated by TBC1D23. Interacts with ARL1; this interaction recruits Golgin-97/GOLGA1 onto the Golgi apparatus.</text>
</comment>
<proteinExistence type="predicted"/>
<evidence type="ECO:0000313" key="16">
    <source>
        <dbReference type="Ensembl" id="ENSXCOP00000011412.1"/>
    </source>
</evidence>
<comment type="subcellular location">
    <subcellularLocation>
        <location evidence="2">Cytoplasmic vesicle</location>
        <location evidence="2">Secretory vesicle</location>
        <location evidence="2">Acrosome</location>
    </subcellularLocation>
    <subcellularLocation>
        <location evidence="3">Golgi apparatus membrane</location>
        <topology evidence="3">Peripheral membrane protein</topology>
    </subcellularLocation>
    <subcellularLocation>
        <location evidence="1">Golgi apparatus</location>
        <location evidence="1">trans-Golgi network membrane</location>
    </subcellularLocation>
</comment>
<dbReference type="AlphaFoldDB" id="A0A3B5LKH2"/>
<evidence type="ECO:0000313" key="17">
    <source>
        <dbReference type="Proteomes" id="UP000261380"/>
    </source>
</evidence>
<name>A0A3B5LKH2_9TELE</name>
<dbReference type="SMART" id="SM00755">
    <property type="entry name" value="Grip"/>
    <property type="match status" value="1"/>
</dbReference>